<dbReference type="EMBL" id="JBBGZA010000001">
    <property type="protein sequence ID" value="MEJ5094220.1"/>
    <property type="molecule type" value="Genomic_DNA"/>
</dbReference>
<name>A0ABU8Q399_9SPHN</name>
<dbReference type="PANTHER" id="PTHR40980">
    <property type="entry name" value="PLUG DOMAIN-CONTAINING PROTEIN"/>
    <property type="match status" value="1"/>
</dbReference>
<proteinExistence type="predicted"/>
<dbReference type="Pfam" id="PF00593">
    <property type="entry name" value="TonB_dep_Rec_b-barrel"/>
    <property type="match status" value="1"/>
</dbReference>
<organism evidence="5 6">
    <name type="scientific">Sphingomonas molluscorum</name>
    <dbReference type="NCBI Taxonomy" id="418184"/>
    <lineage>
        <taxon>Bacteria</taxon>
        <taxon>Pseudomonadati</taxon>
        <taxon>Pseudomonadota</taxon>
        <taxon>Alphaproteobacteria</taxon>
        <taxon>Sphingomonadales</taxon>
        <taxon>Sphingomonadaceae</taxon>
        <taxon>Sphingomonas</taxon>
    </lineage>
</organism>
<comment type="subcellular location">
    <subcellularLocation>
        <location evidence="1">Cell outer membrane</location>
    </subcellularLocation>
</comment>
<keyword evidence="3" id="KW-0998">Cell outer membrane</keyword>
<feature type="domain" description="TonB-dependent receptor-like beta-barrel" evidence="4">
    <location>
        <begin position="19"/>
        <end position="189"/>
    </location>
</feature>
<gene>
    <name evidence="5" type="ORF">WH159_06680</name>
</gene>
<dbReference type="RefSeq" id="WP_132884351.1">
    <property type="nucleotide sequence ID" value="NZ_JBBGZA010000001.1"/>
</dbReference>
<reference evidence="5 6" key="1">
    <citation type="submission" date="2023-12" db="EMBL/GenBank/DDBJ databases">
        <title>Gut-associated functions are favored during microbiome assembly across C. elegans life.</title>
        <authorList>
            <person name="Zimmermann J."/>
        </authorList>
    </citation>
    <scope>NUCLEOTIDE SEQUENCE [LARGE SCALE GENOMIC DNA]</scope>
    <source>
        <strain evidence="5 6">JUb134</strain>
    </source>
</reference>
<keyword evidence="5" id="KW-0675">Receptor</keyword>
<accession>A0ABU8Q399</accession>
<protein>
    <submittedName>
        <fullName evidence="5">TonB-dependent receptor</fullName>
    </submittedName>
</protein>
<evidence type="ECO:0000256" key="2">
    <source>
        <dbReference type="ARBA" id="ARBA00023136"/>
    </source>
</evidence>
<keyword evidence="2" id="KW-0472">Membrane</keyword>
<dbReference type="PANTHER" id="PTHR40980:SF3">
    <property type="entry name" value="TONB-DEPENDENT RECEPTOR-LIKE BETA-BARREL DOMAIN-CONTAINING PROTEIN"/>
    <property type="match status" value="1"/>
</dbReference>
<sequence length="226" mass="25206">MACFYSAPLAWFCSAVDTRTGSFTAALFRHDAAGFLATVDDRSVEGLRIARPVNLGKTRLQGAEVTFTSFLDFEGLPDWAKGFGIQANGTYIDAKGDLIPSFAETRGGGQEAFPGVSRWAYNVVGLYERPQFSARLAYNYRSKFITAYTLETFDPIAHPIVERGRGQLDFSTSVTPIENVTIAFDIVNLLGNPLRRTREYSETGDAYTRQVLYLERAYSLGVRFRF</sequence>
<evidence type="ECO:0000256" key="3">
    <source>
        <dbReference type="ARBA" id="ARBA00023237"/>
    </source>
</evidence>
<dbReference type="Gene3D" id="2.40.170.20">
    <property type="entry name" value="TonB-dependent receptor, beta-barrel domain"/>
    <property type="match status" value="1"/>
</dbReference>
<dbReference type="InterPro" id="IPR000531">
    <property type="entry name" value="Beta-barrel_TonB"/>
</dbReference>
<comment type="caution">
    <text evidence="5">The sequence shown here is derived from an EMBL/GenBank/DDBJ whole genome shotgun (WGS) entry which is preliminary data.</text>
</comment>
<keyword evidence="6" id="KW-1185">Reference proteome</keyword>
<evidence type="ECO:0000313" key="6">
    <source>
        <dbReference type="Proteomes" id="UP001380365"/>
    </source>
</evidence>
<evidence type="ECO:0000256" key="1">
    <source>
        <dbReference type="ARBA" id="ARBA00004442"/>
    </source>
</evidence>
<dbReference type="SUPFAM" id="SSF56935">
    <property type="entry name" value="Porins"/>
    <property type="match status" value="1"/>
</dbReference>
<dbReference type="Proteomes" id="UP001380365">
    <property type="component" value="Unassembled WGS sequence"/>
</dbReference>
<evidence type="ECO:0000259" key="4">
    <source>
        <dbReference type="Pfam" id="PF00593"/>
    </source>
</evidence>
<dbReference type="InterPro" id="IPR036942">
    <property type="entry name" value="Beta-barrel_TonB_sf"/>
</dbReference>
<evidence type="ECO:0000313" key="5">
    <source>
        <dbReference type="EMBL" id="MEJ5094220.1"/>
    </source>
</evidence>